<keyword evidence="1 4" id="KW-0479">Metal-binding</keyword>
<protein>
    <recommendedName>
        <fullName evidence="4 5">o-succinylbenzoate synthase</fullName>
        <shortName evidence="4">OSB synthase</shortName>
        <shortName evidence="4">OSBS</shortName>
        <ecNumber evidence="4 5">4.2.1.113</ecNumber>
    </recommendedName>
    <alternativeName>
        <fullName evidence="4">4-(2'-carboxyphenyl)-4-oxybutyric acid synthase</fullName>
    </alternativeName>
    <alternativeName>
        <fullName evidence="4">o-succinylbenzoic acid synthase</fullName>
    </alternativeName>
</protein>
<dbReference type="PANTHER" id="PTHR48073">
    <property type="entry name" value="O-SUCCINYLBENZOATE SYNTHASE-RELATED"/>
    <property type="match status" value="1"/>
</dbReference>
<feature type="domain" description="OSBS enolase-like N-terminal" evidence="7">
    <location>
        <begin position="27"/>
        <end position="97"/>
    </location>
</feature>
<evidence type="ECO:0000313" key="8">
    <source>
        <dbReference type="EMBL" id="GCE93154.1"/>
    </source>
</evidence>
<feature type="domain" description="Enolase C-terminal" evidence="6">
    <location>
        <begin position="125"/>
        <end position="294"/>
    </location>
</feature>
<dbReference type="RefSeq" id="WP_152088449.1">
    <property type="nucleotide sequence ID" value="NZ_BIMW01000063.1"/>
</dbReference>
<organism evidence="8 9">
    <name type="scientific">Limnospira platensis NIES-46</name>
    <dbReference type="NCBI Taxonomy" id="1236695"/>
    <lineage>
        <taxon>Bacteria</taxon>
        <taxon>Bacillati</taxon>
        <taxon>Cyanobacteriota</taxon>
        <taxon>Cyanophyceae</taxon>
        <taxon>Oscillatoriophycideae</taxon>
        <taxon>Oscillatoriales</taxon>
        <taxon>Sirenicapillariaceae</taxon>
        <taxon>Limnospira</taxon>
    </lineage>
</organism>
<feature type="binding site" evidence="4">
    <location>
        <position position="169"/>
    </location>
    <ligand>
        <name>Mg(2+)</name>
        <dbReference type="ChEBI" id="CHEBI:18420"/>
    </ligand>
</feature>
<comment type="pathway">
    <text evidence="4">Cofactor biosynthesis; phylloquinone biosynthesis.</text>
</comment>
<evidence type="ECO:0000313" key="9">
    <source>
        <dbReference type="Proteomes" id="UP000326169"/>
    </source>
</evidence>
<comment type="catalytic activity">
    <reaction evidence="4">
        <text>(1R,6R)-6-hydroxy-2-succinyl-cyclohexa-2,4-diene-1-carboxylate = 2-succinylbenzoate + H2O</text>
        <dbReference type="Rhea" id="RHEA:10196"/>
        <dbReference type="ChEBI" id="CHEBI:15377"/>
        <dbReference type="ChEBI" id="CHEBI:18325"/>
        <dbReference type="ChEBI" id="CHEBI:58689"/>
        <dbReference type="EC" id="4.2.1.113"/>
    </reaction>
</comment>
<proteinExistence type="inferred from homology"/>
<dbReference type="SFLD" id="SFLDF00009">
    <property type="entry name" value="o-succinylbenzoate_synthase"/>
    <property type="match status" value="1"/>
</dbReference>
<dbReference type="CDD" id="cd03320">
    <property type="entry name" value="OSBS"/>
    <property type="match status" value="1"/>
</dbReference>
<dbReference type="PANTHER" id="PTHR48073:SF2">
    <property type="entry name" value="O-SUCCINYLBENZOATE SYNTHASE"/>
    <property type="match status" value="1"/>
</dbReference>
<keyword evidence="9" id="KW-1185">Reference proteome</keyword>
<dbReference type="Proteomes" id="UP000326169">
    <property type="component" value="Unassembled WGS sequence"/>
</dbReference>
<evidence type="ECO:0000256" key="1">
    <source>
        <dbReference type="ARBA" id="ARBA00022723"/>
    </source>
</evidence>
<dbReference type="NCBIfam" id="TIGR01927">
    <property type="entry name" value="menC_gam_Gplu"/>
    <property type="match status" value="1"/>
</dbReference>
<dbReference type="SUPFAM" id="SSF51604">
    <property type="entry name" value="Enolase C-terminal domain-like"/>
    <property type="match status" value="1"/>
</dbReference>
<reference evidence="8 9" key="1">
    <citation type="journal article" date="2019" name="J Genomics">
        <title>The Draft Genome of a Hydrogen-producing Cyanobacterium, Arthrospira platensis NIES-46.</title>
        <authorList>
            <person name="Suzuki S."/>
            <person name="Yamaguchi H."/>
            <person name="Kawachi M."/>
        </authorList>
    </citation>
    <scope>NUCLEOTIDE SEQUENCE [LARGE SCALE GENOMIC DNA]</scope>
    <source>
        <strain evidence="8 9">NIES-46</strain>
    </source>
</reference>
<feature type="active site" description="Proton acceptor" evidence="4">
    <location>
        <position position="251"/>
    </location>
</feature>
<evidence type="ECO:0000256" key="4">
    <source>
        <dbReference type="HAMAP-Rule" id="MF_00470"/>
    </source>
</evidence>
<dbReference type="SFLD" id="SFLDS00001">
    <property type="entry name" value="Enolase"/>
    <property type="match status" value="1"/>
</dbReference>
<comment type="function">
    <text evidence="4">Converts 2-succinyl-6-hydroxy-2,4-cyclohexadiene-1-carboxylate (SHCHC) to 2-succinylbenzoate (OSB).</text>
</comment>
<dbReference type="InterPro" id="IPR036849">
    <property type="entry name" value="Enolase-like_C_sf"/>
</dbReference>
<dbReference type="NCBIfam" id="NF002739">
    <property type="entry name" value="PRK02714.1"/>
    <property type="match status" value="1"/>
</dbReference>
<dbReference type="GeneID" id="301682104"/>
<feature type="binding site" evidence="4">
    <location>
        <position position="227"/>
    </location>
    <ligand>
        <name>Mg(2+)</name>
        <dbReference type="ChEBI" id="CHEBI:18420"/>
    </ligand>
</feature>
<keyword evidence="2 4" id="KW-0460">Magnesium</keyword>
<name>A0A5M3T0Y0_LIMPL</name>
<evidence type="ECO:0000259" key="7">
    <source>
        <dbReference type="Pfam" id="PF21508"/>
    </source>
</evidence>
<dbReference type="Gene3D" id="3.30.390.10">
    <property type="entry name" value="Enolase-like, N-terminal domain"/>
    <property type="match status" value="1"/>
</dbReference>
<dbReference type="Gene3D" id="3.20.20.120">
    <property type="entry name" value="Enolase-like C-terminal domain"/>
    <property type="match status" value="1"/>
</dbReference>
<dbReference type="InterPro" id="IPR029065">
    <property type="entry name" value="Enolase_C-like"/>
</dbReference>
<gene>
    <name evidence="4 8" type="primary">menC</name>
    <name evidence="8" type="ORF">NIES46_12030</name>
</gene>
<dbReference type="InterPro" id="IPR010196">
    <property type="entry name" value="OSB_synthase_MenC1"/>
</dbReference>
<dbReference type="InterPro" id="IPR029017">
    <property type="entry name" value="Enolase-like_N"/>
</dbReference>
<sequence length="313" mass="34805">MTIKFKFNKYSRRFKQPLKTHHGLWGVREGIIIELMDEKGKVGWGEIAPLSWFGSETLREAMDFCESLPGIITENLIFSIPMSLPACQFGLESALTQLQGNDEEIPKLENSGLLPTGKAGLSAWKDLVNRGYTTLKWKIGVDSIDNELNWLEILASQMSEIQGLSLRLDANGGLNFAESDRLLDICDRISLGDTSFKIEFLEQPLGVNELEGMLALTKGHLTSIALDESVATLTQINQCYQQGWRGIFVIKPAIVGSPKQLRKLYHTLGIDGVFSSVFETEIGQKASLQLAAELCQSHRAVGFGINHWFVDTD</sequence>
<feature type="active site" description="Proton donor" evidence="4">
    <location>
        <position position="138"/>
    </location>
</feature>
<comment type="cofactor">
    <cofactor evidence="4">
        <name>a divalent metal cation</name>
        <dbReference type="ChEBI" id="CHEBI:60240"/>
    </cofactor>
</comment>
<keyword evidence="3 4" id="KW-0456">Lyase</keyword>
<comment type="pathway">
    <text evidence="4">Quinol/quinone metabolism; 1,4-dihydroxy-2-naphthoate biosynthesis; 1,4-dihydroxy-2-naphthoate from chorismate: step 4/7.</text>
</comment>
<dbReference type="HAMAP" id="MF_00470">
    <property type="entry name" value="MenC_1"/>
    <property type="match status" value="1"/>
</dbReference>
<dbReference type="EMBL" id="BIMW01000063">
    <property type="protein sequence ID" value="GCE93154.1"/>
    <property type="molecule type" value="Genomic_DNA"/>
</dbReference>
<evidence type="ECO:0000256" key="5">
    <source>
        <dbReference type="NCBIfam" id="TIGR01927"/>
    </source>
</evidence>
<evidence type="ECO:0000256" key="2">
    <source>
        <dbReference type="ARBA" id="ARBA00022842"/>
    </source>
</evidence>
<comment type="similarity">
    <text evidence="4">Belongs to the mandelate racemase/muconate lactonizing enzyme family. MenC type 1 subfamily.</text>
</comment>
<dbReference type="Pfam" id="PF13378">
    <property type="entry name" value="MR_MLE_C"/>
    <property type="match status" value="1"/>
</dbReference>
<evidence type="ECO:0000259" key="6">
    <source>
        <dbReference type="Pfam" id="PF13378"/>
    </source>
</evidence>
<dbReference type="Pfam" id="PF21508">
    <property type="entry name" value="MenC_N"/>
    <property type="match status" value="1"/>
</dbReference>
<dbReference type="SUPFAM" id="SSF54826">
    <property type="entry name" value="Enolase N-terminal domain-like"/>
    <property type="match status" value="1"/>
</dbReference>
<accession>A0A5M3T0Y0</accession>
<dbReference type="SFLD" id="SFLDG00180">
    <property type="entry name" value="muconate_cycloisomerase"/>
    <property type="match status" value="1"/>
</dbReference>
<comment type="caution">
    <text evidence="8">The sequence shown here is derived from an EMBL/GenBank/DDBJ whole genome shotgun (WGS) entry which is preliminary data.</text>
</comment>
<feature type="binding site" evidence="4">
    <location>
        <position position="202"/>
    </location>
    <ligand>
        <name>Mg(2+)</name>
        <dbReference type="ChEBI" id="CHEBI:18420"/>
    </ligand>
</feature>
<dbReference type="EC" id="4.2.1.113" evidence="4 5"/>
<dbReference type="InterPro" id="IPR041338">
    <property type="entry name" value="OSBS_N"/>
</dbReference>
<evidence type="ECO:0000256" key="3">
    <source>
        <dbReference type="ARBA" id="ARBA00023239"/>
    </source>
</evidence>